<dbReference type="Gene3D" id="1.10.10.60">
    <property type="entry name" value="Homeodomain-like"/>
    <property type="match status" value="1"/>
</dbReference>
<dbReference type="eggNOG" id="COG2207">
    <property type="taxonomic scope" value="Bacteria"/>
</dbReference>
<protein>
    <submittedName>
        <fullName evidence="5">Transcriptional regulator, AraC family</fullName>
    </submittedName>
</protein>
<dbReference type="GO" id="GO:0000976">
    <property type="term" value="F:transcription cis-regulatory region binding"/>
    <property type="evidence" value="ECO:0007669"/>
    <property type="project" value="TreeGrafter"/>
</dbReference>
<organism evidence="5">
    <name type="scientific">Sphingobacterium sp. (strain 21)</name>
    <dbReference type="NCBI Taxonomy" id="743722"/>
    <lineage>
        <taxon>Bacteria</taxon>
        <taxon>Pseudomonadati</taxon>
        <taxon>Bacteroidota</taxon>
        <taxon>Sphingobacteriia</taxon>
        <taxon>Sphingobacteriales</taxon>
        <taxon>Sphingobacteriaceae</taxon>
        <taxon>Sphingobacterium</taxon>
    </lineage>
</organism>
<feature type="domain" description="HTH araC/xylS-type" evidence="4">
    <location>
        <begin position="231"/>
        <end position="330"/>
    </location>
</feature>
<dbReference type="PANTHER" id="PTHR47894">
    <property type="entry name" value="HTH-TYPE TRANSCRIPTIONAL REGULATOR GADX"/>
    <property type="match status" value="1"/>
</dbReference>
<dbReference type="Pfam" id="PF12833">
    <property type="entry name" value="HTH_18"/>
    <property type="match status" value="1"/>
</dbReference>
<dbReference type="AlphaFoldDB" id="F4C7M1"/>
<dbReference type="STRING" id="743722.Sph21_4565"/>
<accession>F4C7M1</accession>
<evidence type="ECO:0000256" key="3">
    <source>
        <dbReference type="ARBA" id="ARBA00023163"/>
    </source>
</evidence>
<dbReference type="InterPro" id="IPR009057">
    <property type="entry name" value="Homeodomain-like_sf"/>
</dbReference>
<evidence type="ECO:0000256" key="2">
    <source>
        <dbReference type="ARBA" id="ARBA00023125"/>
    </source>
</evidence>
<reference evidence="5" key="1">
    <citation type="submission" date="2011-03" db="EMBL/GenBank/DDBJ databases">
        <title>Complete sequence of Sphingobacterium sp. 21.</title>
        <authorList>
            <consortium name="US DOE Joint Genome Institute"/>
            <person name="Lucas S."/>
            <person name="Copeland A."/>
            <person name="Lapidus A."/>
            <person name="Cheng J.-F."/>
            <person name="Goodwin L."/>
            <person name="Pitluck S."/>
            <person name="Davenport K."/>
            <person name="Detter J.C."/>
            <person name="Han C."/>
            <person name="Tapia R."/>
            <person name="Land M."/>
            <person name="Hauser L."/>
            <person name="Kyrpides N."/>
            <person name="Ivanova N."/>
            <person name="Ovchinnikova G."/>
            <person name="Pagani I."/>
            <person name="Siebers A.K."/>
            <person name="Allgaier M."/>
            <person name="Thelen M.P."/>
            <person name="Hugenholtz P."/>
            <person name="Woyke T."/>
        </authorList>
    </citation>
    <scope>NUCLEOTIDE SEQUENCE</scope>
    <source>
        <strain evidence="5">21</strain>
    </source>
</reference>
<dbReference type="InterPro" id="IPR018060">
    <property type="entry name" value="HTH_AraC"/>
</dbReference>
<keyword evidence="1" id="KW-0805">Transcription regulation</keyword>
<proteinExistence type="predicted"/>
<dbReference type="GO" id="GO:0005829">
    <property type="term" value="C:cytosol"/>
    <property type="evidence" value="ECO:0007669"/>
    <property type="project" value="TreeGrafter"/>
</dbReference>
<dbReference type="HOGENOM" id="CLU_798643_0_0_10"/>
<dbReference type="InterPro" id="IPR032687">
    <property type="entry name" value="AraC-type_N"/>
</dbReference>
<name>F4C7M1_SPHS2</name>
<evidence type="ECO:0000259" key="4">
    <source>
        <dbReference type="PROSITE" id="PS01124"/>
    </source>
</evidence>
<dbReference type="SMART" id="SM00342">
    <property type="entry name" value="HTH_ARAC"/>
    <property type="match status" value="1"/>
</dbReference>
<dbReference type="KEGG" id="shg:Sph21_4565"/>
<keyword evidence="3" id="KW-0804">Transcription</keyword>
<dbReference type="PANTHER" id="PTHR47894:SF4">
    <property type="entry name" value="HTH-TYPE TRANSCRIPTIONAL REGULATOR GADX"/>
    <property type="match status" value="1"/>
</dbReference>
<dbReference type="PROSITE" id="PS01124">
    <property type="entry name" value="HTH_ARAC_FAMILY_2"/>
    <property type="match status" value="1"/>
</dbReference>
<dbReference type="EMBL" id="CP002584">
    <property type="protein sequence ID" value="ADZ81082.1"/>
    <property type="molecule type" value="Genomic_DNA"/>
</dbReference>
<evidence type="ECO:0000313" key="5">
    <source>
        <dbReference type="EMBL" id="ADZ81082.1"/>
    </source>
</evidence>
<dbReference type="Pfam" id="PF12625">
    <property type="entry name" value="Arabinose_bd"/>
    <property type="match status" value="1"/>
</dbReference>
<dbReference type="SUPFAM" id="SSF46689">
    <property type="entry name" value="Homeodomain-like"/>
    <property type="match status" value="1"/>
</dbReference>
<dbReference type="PATRIC" id="fig|743722.3.peg.4859"/>
<keyword evidence="2" id="KW-0238">DNA-binding</keyword>
<gene>
    <name evidence="5" type="ordered locus">Sph21_4565</name>
</gene>
<evidence type="ECO:0000256" key="1">
    <source>
        <dbReference type="ARBA" id="ARBA00023015"/>
    </source>
</evidence>
<sequence>MRQSENNMQILAVHLQAFINYLSIRQHGKNLLDNDRLPTSLSTHLHDGHTVISTDLFYDILDQVRLQLQDEYLGLRVGSFLNLNALGLIYQISLQATSVEEGLYYLRNFVDATLPIVQLDSRLSQGRYTIQLSIKDDPNHLSRIVLECVQTIIMKELRMMCVEGIEIQARSPYYDSHYPEDFTYGKHHEIEFENIVLKSTIRSYRKHCLDYLVPQYLQFIERIKMDDETFANKVKIAALNLATPALPKLEQVAENFNLSPRTFQRILAKEQLSFRMLTDSLNKELALLLLRHDGYAIADIGYLLGYAEPASFLHSFKKWYGQTPGAIKRQL</sequence>
<dbReference type="GO" id="GO:0003700">
    <property type="term" value="F:DNA-binding transcription factor activity"/>
    <property type="evidence" value="ECO:0007669"/>
    <property type="project" value="InterPro"/>
</dbReference>